<dbReference type="RefSeq" id="WP_121174067.1">
    <property type="nucleotide sequence ID" value="NZ_RBIN01000011.1"/>
</dbReference>
<feature type="active site" description="Proton donor" evidence="8">
    <location>
        <position position="37"/>
    </location>
</feature>
<dbReference type="GO" id="GO:0005829">
    <property type="term" value="C:cytosol"/>
    <property type="evidence" value="ECO:0007669"/>
    <property type="project" value="TreeGrafter"/>
</dbReference>
<protein>
    <recommendedName>
        <fullName evidence="8">Pantothenate synthetase</fullName>
        <shortName evidence="8">PS</shortName>
        <ecNumber evidence="8">6.3.2.1</ecNumber>
    </recommendedName>
    <alternativeName>
        <fullName evidence="8">Pantoate--beta-alanine ligase</fullName>
    </alternativeName>
    <alternativeName>
        <fullName evidence="8">Pantoate-activating enzyme</fullName>
    </alternativeName>
</protein>
<reference evidence="9 10" key="1">
    <citation type="submission" date="2018-10" db="EMBL/GenBank/DDBJ databases">
        <title>Genomic Encyclopedia of Type Strains, Phase IV (KMG-IV): sequencing the most valuable type-strain genomes for metagenomic binning, comparative biology and taxonomic classification.</title>
        <authorList>
            <person name="Goeker M."/>
        </authorList>
    </citation>
    <scope>NUCLEOTIDE SEQUENCE [LARGE SCALE GENOMIC DNA]</scope>
    <source>
        <strain evidence="9 10">DSM 23229</strain>
    </source>
</reference>
<dbReference type="SUPFAM" id="SSF52374">
    <property type="entry name" value="Nucleotidylyl transferase"/>
    <property type="match status" value="1"/>
</dbReference>
<dbReference type="AlphaFoldDB" id="A0A420WT16"/>
<organism evidence="9 10">
    <name type="scientific">Kushneria sinocarnis</name>
    <dbReference type="NCBI Taxonomy" id="595502"/>
    <lineage>
        <taxon>Bacteria</taxon>
        <taxon>Pseudomonadati</taxon>
        <taxon>Pseudomonadota</taxon>
        <taxon>Gammaproteobacteria</taxon>
        <taxon>Oceanospirillales</taxon>
        <taxon>Halomonadaceae</taxon>
        <taxon>Kushneria</taxon>
    </lineage>
</organism>
<dbReference type="NCBIfam" id="TIGR00018">
    <property type="entry name" value="panC"/>
    <property type="match status" value="1"/>
</dbReference>
<dbReference type="Pfam" id="PF02569">
    <property type="entry name" value="Pantoate_ligase"/>
    <property type="match status" value="1"/>
</dbReference>
<feature type="binding site" evidence="8">
    <location>
        <begin position="149"/>
        <end position="152"/>
    </location>
    <ligand>
        <name>ATP</name>
        <dbReference type="ChEBI" id="CHEBI:30616"/>
    </ligand>
</feature>
<dbReference type="EMBL" id="RBIN01000011">
    <property type="protein sequence ID" value="RKQ95808.1"/>
    <property type="molecule type" value="Genomic_DNA"/>
</dbReference>
<dbReference type="EC" id="6.3.2.1" evidence="8"/>
<dbReference type="InterPro" id="IPR004821">
    <property type="entry name" value="Cyt_trans-like"/>
</dbReference>
<dbReference type="CDD" id="cd00560">
    <property type="entry name" value="PanC"/>
    <property type="match status" value="1"/>
</dbReference>
<dbReference type="FunFam" id="3.40.50.620:FF:000013">
    <property type="entry name" value="Pantothenate synthetase"/>
    <property type="match status" value="1"/>
</dbReference>
<gene>
    <name evidence="8" type="primary">panC</name>
    <name evidence="9" type="ORF">C7446_3190</name>
</gene>
<keyword evidence="10" id="KW-1185">Reference proteome</keyword>
<sequence>MQTFHDIASLQQQLGHWRRAGERIALVPTMGGLHRGHLALVACARRHADRVVATIFVNPLQFGPNEDFERYPRTLEEDRRQLEDMDCDALFAPSVETLYPEGQTNLTRVHVPGVSDGLCGAQRPGHFDGVATVISLLFHITRPDVACFGEKDFQQLAVIRKLVRDQHFPIEIVGVPTVRDHDALALSSRNAYLDAQQRERAAELPRLLEQLAARLAAGERIEPVLAEGQRALQAAGLAPEYLELRHALSLEVVDHASREAVLLAAAWLGNTRLIDNRRLFADA</sequence>
<dbReference type="InterPro" id="IPR042176">
    <property type="entry name" value="Pantoate_ligase_C"/>
</dbReference>
<feature type="binding site" evidence="8">
    <location>
        <begin position="186"/>
        <end position="189"/>
    </location>
    <ligand>
        <name>ATP</name>
        <dbReference type="ChEBI" id="CHEBI:30616"/>
    </ligand>
</feature>
<comment type="miscellaneous">
    <text evidence="8">The reaction proceeds by a bi uni uni bi ping pong mechanism.</text>
</comment>
<evidence type="ECO:0000256" key="2">
    <source>
        <dbReference type="ARBA" id="ARBA00009256"/>
    </source>
</evidence>
<evidence type="ECO:0000313" key="9">
    <source>
        <dbReference type="EMBL" id="RKQ95808.1"/>
    </source>
</evidence>
<feature type="binding site" evidence="8">
    <location>
        <position position="61"/>
    </location>
    <ligand>
        <name>(R)-pantoate</name>
        <dbReference type="ChEBI" id="CHEBI:15980"/>
    </ligand>
</feature>
<evidence type="ECO:0000256" key="6">
    <source>
        <dbReference type="ARBA" id="ARBA00022840"/>
    </source>
</evidence>
<keyword evidence="4 8" id="KW-0566">Pantothenate biosynthesis</keyword>
<evidence type="ECO:0000256" key="4">
    <source>
        <dbReference type="ARBA" id="ARBA00022655"/>
    </source>
</evidence>
<feature type="binding site" evidence="8">
    <location>
        <begin position="30"/>
        <end position="37"/>
    </location>
    <ligand>
        <name>ATP</name>
        <dbReference type="ChEBI" id="CHEBI:30616"/>
    </ligand>
</feature>
<keyword evidence="5 8" id="KW-0547">Nucleotide-binding</keyword>
<evidence type="ECO:0000256" key="7">
    <source>
        <dbReference type="ARBA" id="ARBA00048258"/>
    </source>
</evidence>
<dbReference type="OrthoDB" id="9773087at2"/>
<dbReference type="Gene3D" id="3.40.50.620">
    <property type="entry name" value="HUPs"/>
    <property type="match status" value="1"/>
</dbReference>
<keyword evidence="8" id="KW-0963">Cytoplasm</keyword>
<dbReference type="Proteomes" id="UP000281975">
    <property type="component" value="Unassembled WGS sequence"/>
</dbReference>
<feature type="binding site" evidence="8">
    <location>
        <position position="178"/>
    </location>
    <ligand>
        <name>ATP</name>
        <dbReference type="ChEBI" id="CHEBI:30616"/>
    </ligand>
</feature>
<comment type="similarity">
    <text evidence="2 8">Belongs to the pantothenate synthetase family.</text>
</comment>
<evidence type="ECO:0000256" key="5">
    <source>
        <dbReference type="ARBA" id="ARBA00022741"/>
    </source>
</evidence>
<dbReference type="InterPro" id="IPR003721">
    <property type="entry name" value="Pantoate_ligase"/>
</dbReference>
<evidence type="ECO:0000256" key="1">
    <source>
        <dbReference type="ARBA" id="ARBA00004990"/>
    </source>
</evidence>
<evidence type="ECO:0000256" key="3">
    <source>
        <dbReference type="ARBA" id="ARBA00022598"/>
    </source>
</evidence>
<proteinExistence type="inferred from homology"/>
<dbReference type="PANTHER" id="PTHR21299:SF1">
    <property type="entry name" value="PANTOATE--BETA-ALANINE LIGASE"/>
    <property type="match status" value="1"/>
</dbReference>
<dbReference type="PANTHER" id="PTHR21299">
    <property type="entry name" value="CYTIDYLATE KINASE/PANTOATE-BETA-ALANINE LIGASE"/>
    <property type="match status" value="1"/>
</dbReference>
<keyword evidence="3 8" id="KW-0436">Ligase</keyword>
<comment type="pathway">
    <text evidence="1 8">Cofactor biosynthesis; (R)-pantothenate biosynthesis; (R)-pantothenate from (R)-pantoate and beta-alanine: step 1/1.</text>
</comment>
<dbReference type="NCBIfam" id="TIGR00125">
    <property type="entry name" value="cyt_tran_rel"/>
    <property type="match status" value="1"/>
</dbReference>
<comment type="function">
    <text evidence="8">Catalyzes the condensation of pantoate with beta-alanine in an ATP-dependent reaction via a pantoyl-adenylate intermediate.</text>
</comment>
<comment type="subunit">
    <text evidence="8">Homodimer.</text>
</comment>
<comment type="catalytic activity">
    <reaction evidence="7 8">
        <text>(R)-pantoate + beta-alanine + ATP = (R)-pantothenate + AMP + diphosphate + H(+)</text>
        <dbReference type="Rhea" id="RHEA:10912"/>
        <dbReference type="ChEBI" id="CHEBI:15378"/>
        <dbReference type="ChEBI" id="CHEBI:15980"/>
        <dbReference type="ChEBI" id="CHEBI:29032"/>
        <dbReference type="ChEBI" id="CHEBI:30616"/>
        <dbReference type="ChEBI" id="CHEBI:33019"/>
        <dbReference type="ChEBI" id="CHEBI:57966"/>
        <dbReference type="ChEBI" id="CHEBI:456215"/>
        <dbReference type="EC" id="6.3.2.1"/>
    </reaction>
</comment>
<evidence type="ECO:0000313" key="10">
    <source>
        <dbReference type="Proteomes" id="UP000281975"/>
    </source>
</evidence>
<dbReference type="GO" id="GO:0005524">
    <property type="term" value="F:ATP binding"/>
    <property type="evidence" value="ECO:0007669"/>
    <property type="project" value="UniProtKB-KW"/>
</dbReference>
<dbReference type="Gene3D" id="3.30.1300.10">
    <property type="entry name" value="Pantoate-beta-alanine ligase, C-terminal domain"/>
    <property type="match status" value="1"/>
</dbReference>
<name>A0A420WT16_9GAMM</name>
<comment type="caution">
    <text evidence="9">The sequence shown here is derived from an EMBL/GenBank/DDBJ whole genome shotgun (WGS) entry which is preliminary data.</text>
</comment>
<feature type="binding site" evidence="8">
    <location>
        <position position="61"/>
    </location>
    <ligand>
        <name>beta-alanine</name>
        <dbReference type="ChEBI" id="CHEBI:57966"/>
    </ligand>
</feature>
<dbReference type="InterPro" id="IPR014729">
    <property type="entry name" value="Rossmann-like_a/b/a_fold"/>
</dbReference>
<evidence type="ECO:0000256" key="8">
    <source>
        <dbReference type="HAMAP-Rule" id="MF_00158"/>
    </source>
</evidence>
<comment type="subcellular location">
    <subcellularLocation>
        <location evidence="8">Cytoplasm</location>
    </subcellularLocation>
</comment>
<keyword evidence="6 8" id="KW-0067">ATP-binding</keyword>
<dbReference type="UniPathway" id="UPA00028">
    <property type="reaction ID" value="UER00005"/>
</dbReference>
<accession>A0A420WT16</accession>
<dbReference type="HAMAP" id="MF_00158">
    <property type="entry name" value="PanC"/>
    <property type="match status" value="1"/>
</dbReference>
<dbReference type="GO" id="GO:0015940">
    <property type="term" value="P:pantothenate biosynthetic process"/>
    <property type="evidence" value="ECO:0007669"/>
    <property type="project" value="UniProtKB-UniRule"/>
</dbReference>
<feature type="binding site" evidence="8">
    <location>
        <position position="155"/>
    </location>
    <ligand>
        <name>(R)-pantoate</name>
        <dbReference type="ChEBI" id="CHEBI:15980"/>
    </ligand>
</feature>
<dbReference type="GO" id="GO:0004592">
    <property type="term" value="F:pantoate-beta-alanine ligase activity"/>
    <property type="evidence" value="ECO:0007669"/>
    <property type="project" value="UniProtKB-UniRule"/>
</dbReference>